<dbReference type="Pfam" id="PF04229">
    <property type="entry name" value="GrpB"/>
    <property type="match status" value="1"/>
</dbReference>
<dbReference type="InterPro" id="IPR007344">
    <property type="entry name" value="GrpB/CoaE"/>
</dbReference>
<dbReference type="Gene3D" id="3.30.460.10">
    <property type="entry name" value="Beta Polymerase, domain 2"/>
    <property type="match status" value="1"/>
</dbReference>
<evidence type="ECO:0000256" key="1">
    <source>
        <dbReference type="ARBA" id="ARBA00005582"/>
    </source>
</evidence>
<dbReference type="PRINTS" id="PR00502">
    <property type="entry name" value="NUDIXFAMILY"/>
</dbReference>
<evidence type="ECO:0000256" key="2">
    <source>
        <dbReference type="ARBA" id="ARBA00022801"/>
    </source>
</evidence>
<dbReference type="Gene3D" id="3.90.79.10">
    <property type="entry name" value="Nucleoside Triphosphate Pyrophosphohydrolase"/>
    <property type="match status" value="1"/>
</dbReference>
<accession>A0A367Y7A7</accession>
<keyword evidence="6" id="KW-1185">Reference proteome</keyword>
<dbReference type="InterPro" id="IPR020084">
    <property type="entry name" value="NUDIX_hydrolase_CS"/>
</dbReference>
<dbReference type="PANTHER" id="PTHR34822">
    <property type="entry name" value="GRPB DOMAIN PROTEIN (AFU_ORTHOLOGUE AFUA_1G01530)"/>
    <property type="match status" value="1"/>
</dbReference>
<dbReference type="OrthoDB" id="9799092at2"/>
<dbReference type="SUPFAM" id="SSF81301">
    <property type="entry name" value="Nucleotidyltransferase"/>
    <property type="match status" value="1"/>
</dbReference>
<dbReference type="RefSeq" id="WP_114116605.1">
    <property type="nucleotide sequence ID" value="NZ_BMHU01000001.1"/>
</dbReference>
<dbReference type="InterPro" id="IPR043519">
    <property type="entry name" value="NT_sf"/>
</dbReference>
<dbReference type="EMBL" id="QORO01000001">
    <property type="protein sequence ID" value="RCK61500.1"/>
    <property type="molecule type" value="Genomic_DNA"/>
</dbReference>
<dbReference type="PANTHER" id="PTHR34822:SF1">
    <property type="entry name" value="GRPB FAMILY PROTEIN"/>
    <property type="match status" value="1"/>
</dbReference>
<comment type="similarity">
    <text evidence="1 3">Belongs to the Nudix hydrolase family.</text>
</comment>
<dbReference type="AlphaFoldDB" id="A0A367Y7A7"/>
<dbReference type="GO" id="GO:0016787">
    <property type="term" value="F:hydrolase activity"/>
    <property type="evidence" value="ECO:0007669"/>
    <property type="project" value="UniProtKB-KW"/>
</dbReference>
<evidence type="ECO:0000313" key="6">
    <source>
        <dbReference type="Proteomes" id="UP000253508"/>
    </source>
</evidence>
<keyword evidence="2 3" id="KW-0378">Hydrolase</keyword>
<dbReference type="PROSITE" id="PS51462">
    <property type="entry name" value="NUDIX"/>
    <property type="match status" value="1"/>
</dbReference>
<dbReference type="Proteomes" id="UP000253508">
    <property type="component" value="Unassembled WGS sequence"/>
</dbReference>
<proteinExistence type="inferred from homology"/>
<dbReference type="PROSITE" id="PS00893">
    <property type="entry name" value="NUDIX_BOX"/>
    <property type="match status" value="1"/>
</dbReference>
<reference evidence="5 6" key="1">
    <citation type="submission" date="2018-07" db="EMBL/GenBank/DDBJ databases">
        <title>Microbacterium endoborsara sp. nov., a novel actinobacterium isolated from Borszczowia aralocaspica.</title>
        <authorList>
            <person name="An D."/>
        </authorList>
    </citation>
    <scope>NUCLEOTIDE SEQUENCE [LARGE SCALE GENOMIC DNA]</scope>
    <source>
        <strain evidence="5 6">C1.15228</strain>
    </source>
</reference>
<dbReference type="InterPro" id="IPR015797">
    <property type="entry name" value="NUDIX_hydrolase-like_dom_sf"/>
</dbReference>
<name>A0A367Y7A7_9MICO</name>
<feature type="domain" description="Nudix hydrolase" evidence="4">
    <location>
        <begin position="173"/>
        <end position="332"/>
    </location>
</feature>
<dbReference type="InterPro" id="IPR000086">
    <property type="entry name" value="NUDIX_hydrolase_dom"/>
</dbReference>
<sequence>MSEAHVEWFGQPIGEPVEIQDPREDWATTGRRWEERLVEALSPLPVQADHIGSTSVPGLAAKPVIDMQIQVPDLLDEDAYVPALERMGMILRARGSDFRFLRPPAGNERNVHIHVCEAGSVWAGEHLAFRDALRGDAALAGEYERLKHRLAAAADSRTAYNRGKESFIREVVARHATQSIVDHRGNRLVALTEASEPELDAAAAATPCPLALIVLIDDATNGVLFGLNTWRHEYELPGGMVEPGESLIEAARRELEEETGIRVDVLTLVGYAEFALTNPLRDELGAVYRATVSGEQASASDEMQQFLWRTPLSTTGHAISALDDAIAEWATGTS</sequence>
<evidence type="ECO:0000259" key="4">
    <source>
        <dbReference type="PROSITE" id="PS51462"/>
    </source>
</evidence>
<evidence type="ECO:0000313" key="5">
    <source>
        <dbReference type="EMBL" id="RCK61500.1"/>
    </source>
</evidence>
<evidence type="ECO:0000256" key="3">
    <source>
        <dbReference type="RuleBase" id="RU003476"/>
    </source>
</evidence>
<dbReference type="Pfam" id="PF00293">
    <property type="entry name" value="NUDIX"/>
    <property type="match status" value="1"/>
</dbReference>
<gene>
    <name evidence="5" type="ORF">DTO57_02335</name>
</gene>
<protein>
    <submittedName>
        <fullName evidence="5">NUDIX domain-containing protein</fullName>
    </submittedName>
</protein>
<organism evidence="5 6">
    <name type="scientific">Microbacterium sorbitolivorans</name>
    <dbReference type="NCBI Taxonomy" id="1867410"/>
    <lineage>
        <taxon>Bacteria</taxon>
        <taxon>Bacillati</taxon>
        <taxon>Actinomycetota</taxon>
        <taxon>Actinomycetes</taxon>
        <taxon>Micrococcales</taxon>
        <taxon>Microbacteriaceae</taxon>
        <taxon>Microbacterium</taxon>
    </lineage>
</organism>
<comment type="caution">
    <text evidence="5">The sequence shown here is derived from an EMBL/GenBank/DDBJ whole genome shotgun (WGS) entry which is preliminary data.</text>
</comment>
<dbReference type="InterPro" id="IPR020476">
    <property type="entry name" value="Nudix_hydrolase"/>
</dbReference>
<dbReference type="SUPFAM" id="SSF55811">
    <property type="entry name" value="Nudix"/>
    <property type="match status" value="1"/>
</dbReference>